<reference evidence="1 2" key="1">
    <citation type="journal article" date="2014" name="ISME J.">
        <title>Candidatus Competibacter-lineage genomes retrieved from metagenomes reveal functional metabolic diversity.</title>
        <authorList>
            <person name="McIlroy S.J."/>
            <person name="Albertsen M."/>
            <person name="Andresen E.K."/>
            <person name="Saunders A.M."/>
            <person name="Kristiansen R."/>
            <person name="Stokholm-Bjerregaard M."/>
            <person name="Nielsen K.L."/>
            <person name="Nielsen P.H."/>
        </authorList>
    </citation>
    <scope>NUCLEOTIDE SEQUENCE [LARGE SCALE GENOMIC DNA]</scope>
    <source>
        <strain evidence="1 2">Run_B_J11</strain>
    </source>
</reference>
<accession>A0A7U7J4U8</accession>
<evidence type="ECO:0000313" key="1">
    <source>
        <dbReference type="EMBL" id="CDH47684.1"/>
    </source>
</evidence>
<dbReference type="AlphaFoldDB" id="A0A7U7J4U8"/>
<dbReference type="Proteomes" id="UP000019184">
    <property type="component" value="Unassembled WGS sequence"/>
</dbReference>
<protein>
    <recommendedName>
        <fullName evidence="3">Protein CopB</fullName>
    </recommendedName>
</protein>
<name>A0A7U7J4U8_9GAMM</name>
<evidence type="ECO:0008006" key="3">
    <source>
        <dbReference type="Google" id="ProtNLM"/>
    </source>
</evidence>
<sequence length="71" mass="8606">MTKSNKQRIIDYRERMKDKGYRGLYVYIHEEDRRKLKNLSLQLDRTLGECISYLLDQRDQVKIQGDTSPRE</sequence>
<proteinExistence type="predicted"/>
<keyword evidence="2" id="KW-1185">Reference proteome</keyword>
<evidence type="ECO:0000313" key="2">
    <source>
        <dbReference type="Proteomes" id="UP000019184"/>
    </source>
</evidence>
<gene>
    <name evidence="1" type="ORF">BN874_890014</name>
</gene>
<organism evidence="1 2">
    <name type="scientific">Candidatus Contendobacter odensis Run_B_J11</name>
    <dbReference type="NCBI Taxonomy" id="1400861"/>
    <lineage>
        <taxon>Bacteria</taxon>
        <taxon>Pseudomonadati</taxon>
        <taxon>Pseudomonadota</taxon>
        <taxon>Gammaproteobacteria</taxon>
        <taxon>Candidatus Competibacteraceae</taxon>
        <taxon>Candidatus Contendibacter</taxon>
    </lineage>
</organism>
<dbReference type="EMBL" id="CBTK010000308">
    <property type="protein sequence ID" value="CDH47684.1"/>
    <property type="molecule type" value="Genomic_DNA"/>
</dbReference>
<comment type="caution">
    <text evidence="1">The sequence shown here is derived from an EMBL/GenBank/DDBJ whole genome shotgun (WGS) entry which is preliminary data.</text>
</comment>